<feature type="domain" description="DUF732" evidence="3">
    <location>
        <begin position="103"/>
        <end position="173"/>
    </location>
</feature>
<dbReference type="PROSITE" id="PS51257">
    <property type="entry name" value="PROKAR_LIPOPROTEIN"/>
    <property type="match status" value="1"/>
</dbReference>
<dbReference type="InterPro" id="IPR007969">
    <property type="entry name" value="DUF732"/>
</dbReference>
<accession>A0A540R8F3</accession>
<name>A0A540R8F3_9CORY</name>
<evidence type="ECO:0000256" key="2">
    <source>
        <dbReference type="SAM" id="SignalP"/>
    </source>
</evidence>
<evidence type="ECO:0000313" key="4">
    <source>
        <dbReference type="EMBL" id="TQE44019.1"/>
    </source>
</evidence>
<gene>
    <name evidence="4" type="ORF">EJK80_04175</name>
</gene>
<organism evidence="4 5">
    <name type="scientific">Corynebacterium phoceense</name>
    <dbReference type="NCBI Taxonomy" id="1686286"/>
    <lineage>
        <taxon>Bacteria</taxon>
        <taxon>Bacillati</taxon>
        <taxon>Actinomycetota</taxon>
        <taxon>Actinomycetes</taxon>
        <taxon>Mycobacteriales</taxon>
        <taxon>Corynebacteriaceae</taxon>
        <taxon>Corynebacterium</taxon>
    </lineage>
</organism>
<dbReference type="GeneID" id="79851621"/>
<keyword evidence="5" id="KW-1185">Reference proteome</keyword>
<feature type="region of interest" description="Disordered" evidence="1">
    <location>
        <begin position="23"/>
        <end position="96"/>
    </location>
</feature>
<evidence type="ECO:0000256" key="1">
    <source>
        <dbReference type="SAM" id="MobiDB-lite"/>
    </source>
</evidence>
<comment type="caution">
    <text evidence="4">The sequence shown here is derived from an EMBL/GenBank/DDBJ whole genome shotgun (WGS) entry which is preliminary data.</text>
</comment>
<feature type="compositionally biased region" description="Low complexity" evidence="1">
    <location>
        <begin position="43"/>
        <end position="80"/>
    </location>
</feature>
<dbReference type="EMBL" id="VHIR01000004">
    <property type="protein sequence ID" value="TQE44019.1"/>
    <property type="molecule type" value="Genomic_DNA"/>
</dbReference>
<evidence type="ECO:0000313" key="5">
    <source>
        <dbReference type="Proteomes" id="UP000318080"/>
    </source>
</evidence>
<feature type="signal peptide" evidence="2">
    <location>
        <begin position="1"/>
        <end position="17"/>
    </location>
</feature>
<sequence length="174" mass="17000">MRAPLAAAVLAAAGLLAACGSATVEQETPTSIAPLETTALSDAPSSESAEASASASGAASASESSASASSEPESEAAAVATAQDEGARAISEAPAPAPLVDRDADYLAALTQSGINTEGVEDQLLGVGQNSCEGQDSVTIGAVAGQLIEQGRTQLPHEQVVALITNTAMAAYCG</sequence>
<evidence type="ECO:0000259" key="3">
    <source>
        <dbReference type="Pfam" id="PF05305"/>
    </source>
</evidence>
<reference evidence="4 5" key="1">
    <citation type="submission" date="2019-06" db="EMBL/GenBank/DDBJ databases">
        <title>Draft genome of C. phoceense Strain 272.</title>
        <authorList>
            <person name="Pacheco L.G.C."/>
            <person name="Barberis C.M."/>
            <person name="Almuzara M.N."/>
            <person name="Traglia G.M."/>
            <person name="Santos C.S."/>
            <person name="Rocha D.J.P.G."/>
            <person name="Aguiar E.R.G.R."/>
            <person name="Vay C.A."/>
        </authorList>
    </citation>
    <scope>NUCLEOTIDE SEQUENCE [LARGE SCALE GENOMIC DNA]</scope>
    <source>
        <strain evidence="4 5">272</strain>
    </source>
</reference>
<feature type="chain" id="PRO_5038358153" description="DUF732 domain-containing protein" evidence="2">
    <location>
        <begin position="18"/>
        <end position="174"/>
    </location>
</feature>
<dbReference type="STRING" id="1686286.GCA_900092335_00263"/>
<dbReference type="RefSeq" id="WP_066493552.1">
    <property type="nucleotide sequence ID" value="NZ_LT596207.1"/>
</dbReference>
<proteinExistence type="predicted"/>
<dbReference type="AlphaFoldDB" id="A0A540R8F3"/>
<protein>
    <recommendedName>
        <fullName evidence="3">DUF732 domain-containing protein</fullName>
    </recommendedName>
</protein>
<keyword evidence="2" id="KW-0732">Signal</keyword>
<dbReference type="Proteomes" id="UP000318080">
    <property type="component" value="Unassembled WGS sequence"/>
</dbReference>
<dbReference type="Pfam" id="PF05305">
    <property type="entry name" value="DUF732"/>
    <property type="match status" value="1"/>
</dbReference>